<keyword evidence="9" id="KW-1185">Reference proteome</keyword>
<dbReference type="Pfam" id="PF02310">
    <property type="entry name" value="B12-binding"/>
    <property type="match status" value="1"/>
</dbReference>
<evidence type="ECO:0000256" key="3">
    <source>
        <dbReference type="ARBA" id="ARBA00022723"/>
    </source>
</evidence>
<evidence type="ECO:0000256" key="5">
    <source>
        <dbReference type="ARBA" id="ARBA00023014"/>
    </source>
</evidence>
<dbReference type="CDD" id="cd01335">
    <property type="entry name" value="Radical_SAM"/>
    <property type="match status" value="1"/>
</dbReference>
<dbReference type="InterPro" id="IPR058240">
    <property type="entry name" value="rSAM_sf"/>
</dbReference>
<keyword evidence="5" id="KW-0411">Iron-sulfur</keyword>
<evidence type="ECO:0000256" key="1">
    <source>
        <dbReference type="ARBA" id="ARBA00001966"/>
    </source>
</evidence>
<evidence type="ECO:0000259" key="7">
    <source>
        <dbReference type="PROSITE" id="PS51918"/>
    </source>
</evidence>
<feature type="domain" description="B12-binding" evidence="6">
    <location>
        <begin position="1"/>
        <end position="134"/>
    </location>
</feature>
<evidence type="ECO:0000256" key="2">
    <source>
        <dbReference type="ARBA" id="ARBA00022691"/>
    </source>
</evidence>
<keyword evidence="4" id="KW-0408">Iron</keyword>
<dbReference type="SUPFAM" id="SSF52242">
    <property type="entry name" value="Cobalamin (vitamin B12)-binding domain"/>
    <property type="match status" value="1"/>
</dbReference>
<dbReference type="Proteomes" id="UP000465601">
    <property type="component" value="Unassembled WGS sequence"/>
</dbReference>
<dbReference type="InterPro" id="IPR051198">
    <property type="entry name" value="BchE-like"/>
</dbReference>
<gene>
    <name evidence="8" type="ORF">F8153_09870</name>
</gene>
<reference evidence="8 9" key="1">
    <citation type="submission" date="2019-10" db="EMBL/GenBank/DDBJ databases">
        <title>Alkaliphilus serpentinus sp. nov. and Alkaliphilus pronyensis sp. nov., two novel anaerobic alkaliphilic species isolated from the serpentinized-hosted hydrothermal field of the Prony Bay (New Caledonia).</title>
        <authorList>
            <person name="Postec A."/>
        </authorList>
    </citation>
    <scope>NUCLEOTIDE SEQUENCE [LARGE SCALE GENOMIC DNA]</scope>
    <source>
        <strain evidence="8 9">LacT</strain>
    </source>
</reference>
<accession>A0A833HP05</accession>
<dbReference type="SMART" id="SM00729">
    <property type="entry name" value="Elp3"/>
    <property type="match status" value="1"/>
</dbReference>
<evidence type="ECO:0000259" key="6">
    <source>
        <dbReference type="PROSITE" id="PS51332"/>
    </source>
</evidence>
<dbReference type="Pfam" id="PF04055">
    <property type="entry name" value="Radical_SAM"/>
    <property type="match status" value="1"/>
</dbReference>
<dbReference type="PANTHER" id="PTHR43409:SF16">
    <property type="entry name" value="SLR0320 PROTEIN"/>
    <property type="match status" value="1"/>
</dbReference>
<keyword evidence="3" id="KW-0479">Metal-binding</keyword>
<proteinExistence type="predicted"/>
<protein>
    <submittedName>
        <fullName evidence="8">B12-binding domain-containing radical SAM protein</fullName>
    </submittedName>
</protein>
<dbReference type="GO" id="GO:0003824">
    <property type="term" value="F:catalytic activity"/>
    <property type="evidence" value="ECO:0007669"/>
    <property type="project" value="InterPro"/>
</dbReference>
<dbReference type="InterPro" id="IPR025288">
    <property type="entry name" value="DUF4080"/>
</dbReference>
<dbReference type="InterPro" id="IPR007197">
    <property type="entry name" value="rSAM"/>
</dbReference>
<comment type="caution">
    <text evidence="8">The sequence shown here is derived from an EMBL/GenBank/DDBJ whole genome shotgun (WGS) entry which is preliminary data.</text>
</comment>
<dbReference type="SFLD" id="SFLDG01082">
    <property type="entry name" value="B12-binding_domain_containing"/>
    <property type="match status" value="1"/>
</dbReference>
<dbReference type="Gene3D" id="3.40.50.280">
    <property type="entry name" value="Cobalamin-binding domain"/>
    <property type="match status" value="1"/>
</dbReference>
<dbReference type="AlphaFoldDB" id="A0A833HP05"/>
<evidence type="ECO:0000313" key="8">
    <source>
        <dbReference type="EMBL" id="KAB3529222.1"/>
    </source>
</evidence>
<evidence type="ECO:0000256" key="4">
    <source>
        <dbReference type="ARBA" id="ARBA00023004"/>
    </source>
</evidence>
<dbReference type="SFLD" id="SFLDS00029">
    <property type="entry name" value="Radical_SAM"/>
    <property type="match status" value="1"/>
</dbReference>
<dbReference type="GO" id="GO:0031419">
    <property type="term" value="F:cobalamin binding"/>
    <property type="evidence" value="ECO:0007669"/>
    <property type="project" value="InterPro"/>
</dbReference>
<dbReference type="PROSITE" id="PS51332">
    <property type="entry name" value="B12_BINDING"/>
    <property type="match status" value="1"/>
</dbReference>
<dbReference type="RefSeq" id="WP_151866195.1">
    <property type="nucleotide sequence ID" value="NZ_WBZB01000035.1"/>
</dbReference>
<dbReference type="PANTHER" id="PTHR43409">
    <property type="entry name" value="ANAEROBIC MAGNESIUM-PROTOPORPHYRIN IX MONOMETHYL ESTER CYCLASE-RELATED"/>
    <property type="match status" value="1"/>
</dbReference>
<dbReference type="OrthoDB" id="9801424at2"/>
<dbReference type="InterPro" id="IPR006158">
    <property type="entry name" value="Cobalamin-bd"/>
</dbReference>
<comment type="cofactor">
    <cofactor evidence="1">
        <name>[4Fe-4S] cluster</name>
        <dbReference type="ChEBI" id="CHEBI:49883"/>
    </cofactor>
</comment>
<dbReference type="GO" id="GO:0046872">
    <property type="term" value="F:metal ion binding"/>
    <property type="evidence" value="ECO:0007669"/>
    <property type="project" value="UniProtKB-KW"/>
</dbReference>
<dbReference type="InterPro" id="IPR036724">
    <property type="entry name" value="Cobalamin-bd_sf"/>
</dbReference>
<dbReference type="CDD" id="cd02068">
    <property type="entry name" value="radical_SAM_B12_BD"/>
    <property type="match status" value="1"/>
</dbReference>
<dbReference type="SUPFAM" id="SSF102114">
    <property type="entry name" value="Radical SAM enzymes"/>
    <property type="match status" value="1"/>
</dbReference>
<organism evidence="8 9">
    <name type="scientific">Alkaliphilus serpentinus</name>
    <dbReference type="NCBI Taxonomy" id="1482731"/>
    <lineage>
        <taxon>Bacteria</taxon>
        <taxon>Bacillati</taxon>
        <taxon>Bacillota</taxon>
        <taxon>Clostridia</taxon>
        <taxon>Peptostreptococcales</taxon>
        <taxon>Natronincolaceae</taxon>
        <taxon>Alkaliphilus</taxon>
    </lineage>
</organism>
<name>A0A833HP05_9FIRM</name>
<evidence type="ECO:0000313" key="9">
    <source>
        <dbReference type="Proteomes" id="UP000465601"/>
    </source>
</evidence>
<dbReference type="EMBL" id="WBZB01000035">
    <property type="protein sequence ID" value="KAB3529222.1"/>
    <property type="molecule type" value="Genomic_DNA"/>
</dbReference>
<dbReference type="InterPro" id="IPR034466">
    <property type="entry name" value="Methyltransferase_Class_B"/>
</dbReference>
<dbReference type="Pfam" id="PF13311">
    <property type="entry name" value="DUF4080"/>
    <property type="match status" value="1"/>
</dbReference>
<feature type="domain" description="Radical SAM core" evidence="7">
    <location>
        <begin position="171"/>
        <end position="401"/>
    </location>
</feature>
<dbReference type="GO" id="GO:0005829">
    <property type="term" value="C:cytosol"/>
    <property type="evidence" value="ECO:0007669"/>
    <property type="project" value="TreeGrafter"/>
</dbReference>
<dbReference type="InterPro" id="IPR023404">
    <property type="entry name" value="rSAM_horseshoe"/>
</dbReference>
<keyword evidence="2" id="KW-0949">S-adenosyl-L-methionine</keyword>
<sequence length="589" mass="69069">MRILLTALNAKYIHTNLAIRYLKKTIESDFSDVEMLEFTINHHQEYILAEIYKRNPEILCFSCYIWNIQMVLELCSNIKKVLPDTIIILGGPEVSFETEELMKDHDCIDFIVVGEGEGSFKSLLKALEDFSDITVVDDIVFRARGKIHASKKACAFVSMEELPFPYQDEELSEDKIIYYESSRGCPFNCQYCLSSTFSGVNYLPVERVKKELSFFMSQRVKQVKFVDRTFNANKKNTKEILQFLLDNHNGVTNFHFEVAADLIDDEMLELLKRAPIGLFQFEIGVQSTNEDTLRAIDRKTNFDLLKAAVTKISSFKNIHQHLDLIVGLPYEDYYSFRKSFNDVFELRPEKLQVGFLKLLKGSGLRINQESFGYRFNSQPPYEVLQNDYMSYGEIIQLKGAEEMVETYWNSGLFKASIELLMNNFYSNSFNFFQRLWRYWEGQGYHHQANGKNQLYNILLDFYIEEGHGRAEVFKEVLKLDYLKNTKTTTLPPFFTRHQEEDFKNKCHEFLQKEANLLEYLPEYINQPAKQIIKRVHFEVFNYDVLALEVNPSLLKTINEEKTILLFDYQMESKALNDSKYFNIAFLNME</sequence>
<dbReference type="GO" id="GO:0051539">
    <property type="term" value="F:4 iron, 4 sulfur cluster binding"/>
    <property type="evidence" value="ECO:0007669"/>
    <property type="project" value="UniProtKB-KW"/>
</dbReference>
<dbReference type="InterPro" id="IPR006638">
    <property type="entry name" value="Elp3/MiaA/NifB-like_rSAM"/>
</dbReference>
<dbReference type="Gene3D" id="3.80.30.20">
    <property type="entry name" value="tm_1862 like domain"/>
    <property type="match status" value="1"/>
</dbReference>
<dbReference type="SFLD" id="SFLDG01123">
    <property type="entry name" value="methyltransferase_(Class_B)"/>
    <property type="match status" value="1"/>
</dbReference>
<dbReference type="PROSITE" id="PS51918">
    <property type="entry name" value="RADICAL_SAM"/>
    <property type="match status" value="1"/>
</dbReference>